<dbReference type="GO" id="GO:0000160">
    <property type="term" value="P:phosphorelay signal transduction system"/>
    <property type="evidence" value="ECO:0007669"/>
    <property type="project" value="InterPro"/>
</dbReference>
<dbReference type="InterPro" id="IPR035994">
    <property type="entry name" value="Nucleoside_phosphorylase_sf"/>
</dbReference>
<evidence type="ECO:0000259" key="2">
    <source>
        <dbReference type="PROSITE" id="PS50110"/>
    </source>
</evidence>
<dbReference type="InterPro" id="IPR001789">
    <property type="entry name" value="Sig_transdc_resp-reg_receiver"/>
</dbReference>
<gene>
    <name evidence="3" type="ordered locus">RPB_3318</name>
</gene>
<feature type="domain" description="Response regulatory" evidence="2">
    <location>
        <begin position="2"/>
        <end position="130"/>
    </location>
</feature>
<proteinExistence type="predicted"/>
<dbReference type="Gene3D" id="3.40.50.1580">
    <property type="entry name" value="Nucleoside phosphorylase domain"/>
    <property type="match status" value="1"/>
</dbReference>
<dbReference type="PANTHER" id="PTHR46832:SF1">
    <property type="entry name" value="5'-METHYLTHIOADENOSINE_S-ADENOSYLHOMOCYSTEINE NUCLEOSIDASE"/>
    <property type="match status" value="1"/>
</dbReference>
<dbReference type="Gene3D" id="3.40.50.2300">
    <property type="match status" value="1"/>
</dbReference>
<dbReference type="RefSeq" id="WP_011442198.1">
    <property type="nucleotide sequence ID" value="NC_007778.1"/>
</dbReference>
<dbReference type="GO" id="GO:0009116">
    <property type="term" value="P:nucleoside metabolic process"/>
    <property type="evidence" value="ECO:0007669"/>
    <property type="project" value="InterPro"/>
</dbReference>
<dbReference type="eggNOG" id="COG0775">
    <property type="taxonomic scope" value="Bacteria"/>
</dbReference>
<dbReference type="GO" id="GO:0005829">
    <property type="term" value="C:cytosol"/>
    <property type="evidence" value="ECO:0007669"/>
    <property type="project" value="TreeGrafter"/>
</dbReference>
<dbReference type="SUPFAM" id="SSF53167">
    <property type="entry name" value="Purine and uridine phosphorylases"/>
    <property type="match status" value="1"/>
</dbReference>
<dbReference type="InterPro" id="IPR011006">
    <property type="entry name" value="CheY-like_superfamily"/>
</dbReference>
<dbReference type="EMBL" id="CP000250">
    <property type="protein sequence ID" value="ABD08014.1"/>
    <property type="molecule type" value="Genomic_DNA"/>
</dbReference>
<dbReference type="PROSITE" id="PS50110">
    <property type="entry name" value="RESPONSE_REGULATORY"/>
    <property type="match status" value="1"/>
</dbReference>
<dbReference type="PANTHER" id="PTHR46832">
    <property type="entry name" value="5'-METHYLTHIOADENOSINE/S-ADENOSYLHOMOCYSTEINE NUCLEOSIDASE"/>
    <property type="match status" value="1"/>
</dbReference>
<dbReference type="SUPFAM" id="SSF52172">
    <property type="entry name" value="CheY-like"/>
    <property type="match status" value="1"/>
</dbReference>
<dbReference type="GO" id="GO:0008782">
    <property type="term" value="F:adenosylhomocysteine nucleosidase activity"/>
    <property type="evidence" value="ECO:0007669"/>
    <property type="project" value="TreeGrafter"/>
</dbReference>
<keyword evidence="1" id="KW-0597">Phosphoprotein</keyword>
<evidence type="ECO:0000313" key="3">
    <source>
        <dbReference type="EMBL" id="ABD08014.1"/>
    </source>
</evidence>
<evidence type="ECO:0000256" key="1">
    <source>
        <dbReference type="PROSITE-ProRule" id="PRU00169"/>
    </source>
</evidence>
<organism evidence="3 4">
    <name type="scientific">Rhodopseudomonas palustris (strain HaA2)</name>
    <dbReference type="NCBI Taxonomy" id="316058"/>
    <lineage>
        <taxon>Bacteria</taxon>
        <taxon>Pseudomonadati</taxon>
        <taxon>Pseudomonadota</taxon>
        <taxon>Alphaproteobacteria</taxon>
        <taxon>Hyphomicrobiales</taxon>
        <taxon>Nitrobacteraceae</taxon>
        <taxon>Rhodopseudomonas</taxon>
    </lineage>
</organism>
<dbReference type="GO" id="GO:0019284">
    <property type="term" value="P:L-methionine salvage from S-adenosylmethionine"/>
    <property type="evidence" value="ECO:0007669"/>
    <property type="project" value="TreeGrafter"/>
</dbReference>
<reference evidence="3 4" key="1">
    <citation type="submission" date="2006-01" db="EMBL/GenBank/DDBJ databases">
        <title>Complete sequence of Rhodopseudomonas palustris HaA2.</title>
        <authorList>
            <consortium name="US DOE Joint Genome Institute"/>
            <person name="Copeland A."/>
            <person name="Lucas S."/>
            <person name="Lapidus A."/>
            <person name="Barry K."/>
            <person name="Detter J.C."/>
            <person name="Glavina T."/>
            <person name="Hammon N."/>
            <person name="Israni S."/>
            <person name="Pitluck S."/>
            <person name="Chain P."/>
            <person name="Malfatti S."/>
            <person name="Shin M."/>
            <person name="Vergez L."/>
            <person name="Schmutz J."/>
            <person name="Larimer F."/>
            <person name="Land M."/>
            <person name="Hauser L."/>
            <person name="Pelletier D.A."/>
            <person name="Kyrpides N."/>
            <person name="Anderson I."/>
            <person name="Oda Y."/>
            <person name="Harwood C.S."/>
            <person name="Richardson P."/>
        </authorList>
    </citation>
    <scope>NUCLEOTIDE SEQUENCE [LARGE SCALE GENOMIC DNA]</scope>
    <source>
        <strain evidence="3 4">HaA2</strain>
    </source>
</reference>
<keyword evidence="4" id="KW-1185">Reference proteome</keyword>
<dbReference type="STRING" id="316058.RPB_3318"/>
<protein>
    <submittedName>
        <fullName evidence="3">Response regulator receiver domain protein</fullName>
    </submittedName>
</protein>
<dbReference type="Proteomes" id="UP000008809">
    <property type="component" value="Chromosome"/>
</dbReference>
<dbReference type="GO" id="GO:0008930">
    <property type="term" value="F:methylthioadenosine nucleosidase activity"/>
    <property type="evidence" value="ECO:0007669"/>
    <property type="project" value="TreeGrafter"/>
</dbReference>
<dbReference type="HOGENOM" id="CLU_055125_0_0_5"/>
<dbReference type="AlphaFoldDB" id="Q2IUU6"/>
<evidence type="ECO:0000313" key="4">
    <source>
        <dbReference type="Proteomes" id="UP000008809"/>
    </source>
</evidence>
<dbReference type="OrthoDB" id="2988699at2"/>
<sequence>MRVVVFEDNDDKWSDINSVLVEKGVRASGIRRVDNVAQFVEICRAQIDLCIIDLLMPGVRGGDCRSAGGELLQMLDFSGMQRIPVLAITAFPGEADQQRQAFAARGCIIYDYNERHVWLQALDIFIAQAKEKGRYEFLIFTSIKAERDAYLALMQSRVESTQRIGLDLLEFDIDGRPGAAILLPRMGLINAAVTVARALESYSPNAVAMSGICAGVAPNATMGQLLAADVVWEYQSGKWLDDAFESEPYQVSIPQATRLTLSKLLEAESLVARLERNYSGDVRPTHISAPKLAPFATGSAVIADGRRLEYVRDQHRKVAGLDMEVFGFHRAVELSGQSIHSFSAKVVVDMADTAKGDSLHKYGCHVSAQFVLDAIRALR</sequence>
<accession>Q2IUU6</accession>
<feature type="modified residue" description="4-aspartylphosphate" evidence="1">
    <location>
        <position position="53"/>
    </location>
</feature>
<name>Q2IUU6_RHOP2</name>
<dbReference type="KEGG" id="rpb:RPB_3318"/>